<name>A0A9W7BYQ7_9STRA</name>
<evidence type="ECO:0000313" key="1">
    <source>
        <dbReference type="EMBL" id="GMH96112.1"/>
    </source>
</evidence>
<dbReference type="AlphaFoldDB" id="A0A9W7BYQ7"/>
<dbReference type="Proteomes" id="UP001165160">
    <property type="component" value="Unassembled WGS sequence"/>
</dbReference>
<sequence>MLATSNSVFILSFCSQEGGLELAVRVAVKVKVINGIKCCKTIVVVVVIIIIRHYVVFCKRTRICTD</sequence>
<keyword evidence="2" id="KW-1185">Reference proteome</keyword>
<evidence type="ECO:0000313" key="2">
    <source>
        <dbReference type="Proteomes" id="UP001165160"/>
    </source>
</evidence>
<dbReference type="EMBL" id="BRXX01000178">
    <property type="protein sequence ID" value="GMH96112.1"/>
    <property type="molecule type" value="Genomic_DNA"/>
</dbReference>
<reference evidence="2" key="1">
    <citation type="journal article" date="2023" name="Commun. Biol.">
        <title>Genome analysis of Parmales, the sister group of diatoms, reveals the evolutionary specialization of diatoms from phago-mixotrophs to photoautotrophs.</title>
        <authorList>
            <person name="Ban H."/>
            <person name="Sato S."/>
            <person name="Yoshikawa S."/>
            <person name="Yamada K."/>
            <person name="Nakamura Y."/>
            <person name="Ichinomiya M."/>
            <person name="Sato N."/>
            <person name="Blanc-Mathieu R."/>
            <person name="Endo H."/>
            <person name="Kuwata A."/>
            <person name="Ogata H."/>
        </authorList>
    </citation>
    <scope>NUCLEOTIDE SEQUENCE [LARGE SCALE GENOMIC DNA]</scope>
    <source>
        <strain evidence="2">NIES 3699</strain>
    </source>
</reference>
<proteinExistence type="predicted"/>
<accession>A0A9W7BYQ7</accession>
<protein>
    <submittedName>
        <fullName evidence="1">Uncharacterized protein</fullName>
    </submittedName>
</protein>
<comment type="caution">
    <text evidence="1">The sequence shown here is derived from an EMBL/GenBank/DDBJ whole genome shotgun (WGS) entry which is preliminary data.</text>
</comment>
<gene>
    <name evidence="1" type="ORF">TrVE_jg13698</name>
</gene>
<organism evidence="1 2">
    <name type="scientific">Triparma verrucosa</name>
    <dbReference type="NCBI Taxonomy" id="1606542"/>
    <lineage>
        <taxon>Eukaryota</taxon>
        <taxon>Sar</taxon>
        <taxon>Stramenopiles</taxon>
        <taxon>Ochrophyta</taxon>
        <taxon>Bolidophyceae</taxon>
        <taxon>Parmales</taxon>
        <taxon>Triparmaceae</taxon>
        <taxon>Triparma</taxon>
    </lineage>
</organism>